<accession>A0A1F5TQZ3</accession>
<feature type="binding site" evidence="2">
    <location>
        <position position="39"/>
    </location>
    <ligand>
        <name>Fe cation</name>
        <dbReference type="ChEBI" id="CHEBI:24875"/>
        <label>1</label>
    </ligand>
</feature>
<feature type="active site" description="Proton donor" evidence="1">
    <location>
        <position position="68"/>
    </location>
</feature>
<sequence length="266" mass="29282">MKILFIGDISGSVGRKAVIRILPKLKKEKKVDLVIANAENSAHGSGATTQTIEELMTAGVDAMTMGDHAFARFKVSDIYDKYPIIRPANFPEGAPGKGYIIIPYKKDKNILLINLIGRVFMKLDYDCPFRKFDEILANINLPSNNIFAIIVDIHAECTSEKIAFKHYVAQRAAAVLGTHTHIMTADAEIISSGMAYITDVGMVGYADGSLGLDNEGIIKTFLTQIKYPHVLPKKGRAIFNSVIVDINERDGKAKSIKPITKFINIE</sequence>
<dbReference type="Gene3D" id="3.60.21.10">
    <property type="match status" value="1"/>
</dbReference>
<dbReference type="InterPro" id="IPR029052">
    <property type="entry name" value="Metallo-depent_PP-like"/>
</dbReference>
<dbReference type="PANTHER" id="PTHR36303">
    <property type="entry name" value="2',3'-CYCLIC-NUCLEOTIDE 2'-PHOSPHODIESTERASE"/>
    <property type="match status" value="1"/>
</dbReference>
<organism evidence="3 4">
    <name type="scientific">Candidatus Falkowbacteria bacterium RIFOXYD2_FULL_34_120</name>
    <dbReference type="NCBI Taxonomy" id="1798007"/>
    <lineage>
        <taxon>Bacteria</taxon>
        <taxon>Candidatus Falkowiibacteriota</taxon>
    </lineage>
</organism>
<reference evidence="3 4" key="1">
    <citation type="journal article" date="2016" name="Nat. Commun.">
        <title>Thousands of microbial genomes shed light on interconnected biogeochemical processes in an aquifer system.</title>
        <authorList>
            <person name="Anantharaman K."/>
            <person name="Brown C.T."/>
            <person name="Hug L.A."/>
            <person name="Sharon I."/>
            <person name="Castelle C.J."/>
            <person name="Probst A.J."/>
            <person name="Thomas B.C."/>
            <person name="Singh A."/>
            <person name="Wilkins M.J."/>
            <person name="Karaoz U."/>
            <person name="Brodie E.L."/>
            <person name="Williams K.H."/>
            <person name="Hubbard S.S."/>
            <person name="Banfield J.F."/>
        </authorList>
    </citation>
    <scope>NUCLEOTIDE SEQUENCE [LARGE SCALE GENOMIC DNA]</scope>
</reference>
<protein>
    <recommendedName>
        <fullName evidence="5">Metallophosphoesterase</fullName>
    </recommendedName>
</protein>
<dbReference type="InterPro" id="IPR005235">
    <property type="entry name" value="YmdB-like"/>
</dbReference>
<dbReference type="PANTHER" id="PTHR36303:SF1">
    <property type="entry name" value="2',3'-CYCLIC-NUCLEOTIDE 2'-PHOSPHODIESTERASE"/>
    <property type="match status" value="1"/>
</dbReference>
<evidence type="ECO:0000256" key="1">
    <source>
        <dbReference type="PIRSR" id="PIRSR004789-50"/>
    </source>
</evidence>
<dbReference type="GO" id="GO:0046872">
    <property type="term" value="F:metal ion binding"/>
    <property type="evidence" value="ECO:0007669"/>
    <property type="project" value="UniProtKB-KW"/>
</dbReference>
<evidence type="ECO:0008006" key="5">
    <source>
        <dbReference type="Google" id="ProtNLM"/>
    </source>
</evidence>
<feature type="binding site" evidence="2">
    <location>
        <position position="67"/>
    </location>
    <ligand>
        <name>Fe cation</name>
        <dbReference type="ChEBI" id="CHEBI:24875"/>
        <label>2</label>
    </ligand>
</feature>
<evidence type="ECO:0000313" key="4">
    <source>
        <dbReference type="Proteomes" id="UP000177579"/>
    </source>
</evidence>
<evidence type="ECO:0000256" key="2">
    <source>
        <dbReference type="PIRSR" id="PIRSR004789-51"/>
    </source>
</evidence>
<name>A0A1F5TQZ3_9BACT</name>
<feature type="binding site" evidence="2">
    <location>
        <position position="39"/>
    </location>
    <ligand>
        <name>Fe cation</name>
        <dbReference type="ChEBI" id="CHEBI:24875"/>
        <label>2</label>
    </ligand>
</feature>
<dbReference type="SUPFAM" id="SSF56300">
    <property type="entry name" value="Metallo-dependent phosphatases"/>
    <property type="match status" value="1"/>
</dbReference>
<dbReference type="EMBL" id="MFGO01000010">
    <property type="protein sequence ID" value="OGF41376.1"/>
    <property type="molecule type" value="Genomic_DNA"/>
</dbReference>
<feature type="binding site" evidence="2">
    <location>
        <position position="8"/>
    </location>
    <ligand>
        <name>Fe cation</name>
        <dbReference type="ChEBI" id="CHEBI:24875"/>
        <label>1</label>
    </ligand>
</feature>
<feature type="binding site" evidence="2">
    <location>
        <position position="40"/>
    </location>
    <ligand>
        <name>Fe cation</name>
        <dbReference type="ChEBI" id="CHEBI:24875"/>
        <label>1</label>
    </ligand>
</feature>
<proteinExistence type="predicted"/>
<feature type="binding site" evidence="2">
    <location>
        <position position="154"/>
    </location>
    <ligand>
        <name>Fe cation</name>
        <dbReference type="ChEBI" id="CHEBI:24875"/>
        <label>2</label>
    </ligand>
</feature>
<dbReference type="AlphaFoldDB" id="A0A1F5TQZ3"/>
<dbReference type="Pfam" id="PF13277">
    <property type="entry name" value="YmdB"/>
    <property type="match status" value="1"/>
</dbReference>
<keyword evidence="2" id="KW-0479">Metal-binding</keyword>
<feature type="binding site" evidence="2">
    <location>
        <position position="179"/>
    </location>
    <ligand>
        <name>Fe cation</name>
        <dbReference type="ChEBI" id="CHEBI:24875"/>
        <label>2</label>
    </ligand>
</feature>
<evidence type="ECO:0000313" key="3">
    <source>
        <dbReference type="EMBL" id="OGF41376.1"/>
    </source>
</evidence>
<dbReference type="PIRSF" id="PIRSF004789">
    <property type="entry name" value="DR1281"/>
    <property type="match status" value="1"/>
</dbReference>
<comment type="caution">
    <text evidence="3">The sequence shown here is derived from an EMBL/GenBank/DDBJ whole genome shotgun (WGS) entry which is preliminary data.</text>
</comment>
<dbReference type="GO" id="GO:0004113">
    <property type="term" value="F:2',3'-cyclic-nucleotide 3'-phosphodiesterase activity"/>
    <property type="evidence" value="ECO:0007669"/>
    <property type="project" value="TreeGrafter"/>
</dbReference>
<dbReference type="Proteomes" id="UP000177579">
    <property type="component" value="Unassembled WGS sequence"/>
</dbReference>
<feature type="binding site" evidence="2">
    <location>
        <position position="181"/>
    </location>
    <ligand>
        <name>Fe cation</name>
        <dbReference type="ChEBI" id="CHEBI:24875"/>
        <label>1</label>
    </ligand>
</feature>
<gene>
    <name evidence="3" type="ORF">A2531_07250</name>
</gene>